<dbReference type="RefSeq" id="XP_002776901.1">
    <property type="nucleotide sequence ID" value="XM_002776855.1"/>
</dbReference>
<evidence type="ECO:0000313" key="4">
    <source>
        <dbReference type="Proteomes" id="UP000007800"/>
    </source>
</evidence>
<accession>C5L3Y8</accession>
<dbReference type="PROSITE" id="PS50158">
    <property type="entry name" value="ZF_CCHC"/>
    <property type="match status" value="1"/>
</dbReference>
<dbReference type="GO" id="GO:0003676">
    <property type="term" value="F:nucleic acid binding"/>
    <property type="evidence" value="ECO:0007669"/>
    <property type="project" value="InterPro"/>
</dbReference>
<dbReference type="SUPFAM" id="SSF57756">
    <property type="entry name" value="Retrovirus zinc finger-like domains"/>
    <property type="match status" value="1"/>
</dbReference>
<keyword evidence="1" id="KW-0479">Metal-binding</keyword>
<dbReference type="SMART" id="SM00343">
    <property type="entry name" value="ZnF_C2HC"/>
    <property type="match status" value="1"/>
</dbReference>
<reference evidence="3 4" key="1">
    <citation type="submission" date="2008-07" db="EMBL/GenBank/DDBJ databases">
        <authorList>
            <person name="El-Sayed N."/>
            <person name="Caler E."/>
            <person name="Inman J."/>
            <person name="Amedeo P."/>
            <person name="Hass B."/>
            <person name="Wortman J."/>
        </authorList>
    </citation>
    <scope>NUCLEOTIDE SEQUENCE [LARGE SCALE GENOMIC DNA]</scope>
    <source>
        <strain evidence="4">ATCC 50983 / TXsc</strain>
    </source>
</reference>
<evidence type="ECO:0000259" key="2">
    <source>
        <dbReference type="PROSITE" id="PS50158"/>
    </source>
</evidence>
<dbReference type="Gene3D" id="4.10.60.10">
    <property type="entry name" value="Zinc finger, CCHC-type"/>
    <property type="match status" value="1"/>
</dbReference>
<evidence type="ECO:0000256" key="1">
    <source>
        <dbReference type="PROSITE-ProRule" id="PRU00047"/>
    </source>
</evidence>
<dbReference type="InterPro" id="IPR036875">
    <property type="entry name" value="Znf_CCHC_sf"/>
</dbReference>
<keyword evidence="1" id="KW-0862">Zinc</keyword>
<dbReference type="OrthoDB" id="10523236at2759"/>
<keyword evidence="1" id="KW-0863">Zinc-finger</keyword>
<dbReference type="Pfam" id="PF00098">
    <property type="entry name" value="zf-CCHC"/>
    <property type="match status" value="1"/>
</dbReference>
<feature type="domain" description="CCHC-type" evidence="2">
    <location>
        <begin position="146"/>
        <end position="160"/>
    </location>
</feature>
<dbReference type="GeneID" id="9042784"/>
<dbReference type="InterPro" id="IPR001878">
    <property type="entry name" value="Znf_CCHC"/>
</dbReference>
<proteinExistence type="predicted"/>
<keyword evidence="4" id="KW-1185">Reference proteome</keyword>
<gene>
    <name evidence="3" type="ORF">Pmar_PMAR017775</name>
</gene>
<evidence type="ECO:0000313" key="3">
    <source>
        <dbReference type="EMBL" id="EER08717.1"/>
    </source>
</evidence>
<dbReference type="EMBL" id="GG678922">
    <property type="protein sequence ID" value="EER08717.1"/>
    <property type="molecule type" value="Genomic_DNA"/>
</dbReference>
<protein>
    <recommendedName>
        <fullName evidence="2">CCHC-type domain-containing protein</fullName>
    </recommendedName>
</protein>
<dbReference type="GO" id="GO:0008270">
    <property type="term" value="F:zinc ion binding"/>
    <property type="evidence" value="ECO:0007669"/>
    <property type="project" value="UniProtKB-KW"/>
</dbReference>
<organism evidence="4">
    <name type="scientific">Perkinsus marinus (strain ATCC 50983 / TXsc)</name>
    <dbReference type="NCBI Taxonomy" id="423536"/>
    <lineage>
        <taxon>Eukaryota</taxon>
        <taxon>Sar</taxon>
        <taxon>Alveolata</taxon>
        <taxon>Perkinsozoa</taxon>
        <taxon>Perkinsea</taxon>
        <taxon>Perkinsida</taxon>
        <taxon>Perkinsidae</taxon>
        <taxon>Perkinsus</taxon>
    </lineage>
</organism>
<sequence length="274" mass="29700">MDSLEEKGLLVSASVEQRLQHAEMFLRGAYSITDVTVKYRQRLFQVKQKTNELIGISIANDELLDKFVRGLRPNYQKAVTTIYAHVRDTNELCSVLTLWEASYNESGATVNVVSTGEDSVNVEGSQVGQGLQSQESAQVKVKVPTKCWYCNGTGHMKRDCDLWKAKQLSPGSVNAAPAVAVPATTKPIGNKSSDQDPASVATRGFEKVSVISAIVSGCFFASLEDGDKKELVKSVKFKSMLLANISSIAIDGATSDTIDVNDHIAVVQPDEVVL</sequence>
<dbReference type="AlphaFoldDB" id="C5L3Y8"/>
<dbReference type="InParanoid" id="C5L3Y8"/>
<dbReference type="Proteomes" id="UP000007800">
    <property type="component" value="Unassembled WGS sequence"/>
</dbReference>
<name>C5L3Y8_PERM5</name>